<keyword evidence="10" id="KW-1185">Reference proteome</keyword>
<comment type="function">
    <text evidence="6 8">Binds together with bS18 to 16S ribosomal RNA.</text>
</comment>
<evidence type="ECO:0000256" key="5">
    <source>
        <dbReference type="ARBA" id="ARBA00023274"/>
    </source>
</evidence>
<name>A0AAF0YJB9_9STAP</name>
<dbReference type="GO" id="GO:0005840">
    <property type="term" value="C:ribosome"/>
    <property type="evidence" value="ECO:0007669"/>
    <property type="project" value="UniProtKB-KW"/>
</dbReference>
<evidence type="ECO:0000313" key="9">
    <source>
        <dbReference type="EMBL" id="WOS95680.1"/>
    </source>
</evidence>
<protein>
    <recommendedName>
        <fullName evidence="7 8">Small ribosomal subunit protein bS6</fullName>
    </recommendedName>
</protein>
<evidence type="ECO:0000256" key="2">
    <source>
        <dbReference type="ARBA" id="ARBA00022730"/>
    </source>
</evidence>
<evidence type="ECO:0000256" key="4">
    <source>
        <dbReference type="ARBA" id="ARBA00022980"/>
    </source>
</evidence>
<dbReference type="InterPro" id="IPR000529">
    <property type="entry name" value="Ribosomal_bS6"/>
</dbReference>
<dbReference type="Pfam" id="PF01250">
    <property type="entry name" value="Ribosomal_S6"/>
    <property type="match status" value="1"/>
</dbReference>
<dbReference type="KEGG" id="nmy:CJ229_006180"/>
<dbReference type="GO" id="GO:0070181">
    <property type="term" value="F:small ribosomal subunit rRNA binding"/>
    <property type="evidence" value="ECO:0007669"/>
    <property type="project" value="TreeGrafter"/>
</dbReference>
<dbReference type="NCBIfam" id="TIGR00166">
    <property type="entry name" value="S6"/>
    <property type="match status" value="1"/>
</dbReference>
<evidence type="ECO:0000256" key="7">
    <source>
        <dbReference type="ARBA" id="ARBA00035294"/>
    </source>
</evidence>
<keyword evidence="5 8" id="KW-0687">Ribonucleoprotein</keyword>
<dbReference type="InterPro" id="IPR020814">
    <property type="entry name" value="Ribosomal_S6_plastid/chlpt"/>
</dbReference>
<dbReference type="Gene3D" id="3.30.70.60">
    <property type="match status" value="1"/>
</dbReference>
<dbReference type="Proteomes" id="UP000243626">
    <property type="component" value="Chromosome"/>
</dbReference>
<dbReference type="EMBL" id="CP136964">
    <property type="protein sequence ID" value="WOS95680.1"/>
    <property type="molecule type" value="Genomic_DNA"/>
</dbReference>
<dbReference type="GO" id="GO:0006412">
    <property type="term" value="P:translation"/>
    <property type="evidence" value="ECO:0007669"/>
    <property type="project" value="UniProtKB-UniRule"/>
</dbReference>
<dbReference type="PANTHER" id="PTHR21011:SF1">
    <property type="entry name" value="SMALL RIBOSOMAL SUBUNIT PROTEIN BS6M"/>
    <property type="match status" value="1"/>
</dbReference>
<dbReference type="RefSeq" id="WP_102167058.1">
    <property type="nucleotide sequence ID" value="NZ_CP136964.1"/>
</dbReference>
<reference evidence="10" key="1">
    <citation type="submission" date="2017-09" db="EMBL/GenBank/DDBJ databases">
        <title>Bacterial strain isolated from the female urinary microbiota.</title>
        <authorList>
            <person name="Thomas-White K."/>
            <person name="Kumar N."/>
            <person name="Forster S."/>
            <person name="Putonti C."/>
            <person name="Lawley T."/>
            <person name="Wolfe A.J."/>
        </authorList>
    </citation>
    <scope>NUCLEOTIDE SEQUENCE [LARGE SCALE GENOMIC DNA]</scope>
    <source>
        <strain evidence="10">UMB0959</strain>
    </source>
</reference>
<dbReference type="AlphaFoldDB" id="A0AAF0YJB9"/>
<keyword evidence="3 8" id="KW-0694">RNA-binding</keyword>
<proteinExistence type="inferred from homology"/>
<dbReference type="CDD" id="cd00473">
    <property type="entry name" value="bS6"/>
    <property type="match status" value="1"/>
</dbReference>
<dbReference type="GO" id="GO:0003735">
    <property type="term" value="F:structural constituent of ribosome"/>
    <property type="evidence" value="ECO:0007669"/>
    <property type="project" value="InterPro"/>
</dbReference>
<evidence type="ECO:0000256" key="1">
    <source>
        <dbReference type="ARBA" id="ARBA00009512"/>
    </source>
</evidence>
<dbReference type="InterPro" id="IPR014717">
    <property type="entry name" value="Transl_elong_EF1B/ribsomal_bS6"/>
</dbReference>
<gene>
    <name evidence="8 9" type="primary">rpsF</name>
    <name evidence="9" type="ORF">CJ229_006180</name>
</gene>
<dbReference type="InterPro" id="IPR035980">
    <property type="entry name" value="Ribosomal_bS6_sf"/>
</dbReference>
<keyword evidence="4 8" id="KW-0689">Ribosomal protein</keyword>
<evidence type="ECO:0000256" key="8">
    <source>
        <dbReference type="HAMAP-Rule" id="MF_00360"/>
    </source>
</evidence>
<dbReference type="FunFam" id="3.30.70.60:FF:000002">
    <property type="entry name" value="30S ribosomal protein S6"/>
    <property type="match status" value="1"/>
</dbReference>
<dbReference type="PANTHER" id="PTHR21011">
    <property type="entry name" value="MITOCHONDRIAL 28S RIBOSOMAL PROTEIN S6"/>
    <property type="match status" value="1"/>
</dbReference>
<evidence type="ECO:0000256" key="6">
    <source>
        <dbReference type="ARBA" id="ARBA00035104"/>
    </source>
</evidence>
<evidence type="ECO:0000256" key="3">
    <source>
        <dbReference type="ARBA" id="ARBA00022884"/>
    </source>
</evidence>
<dbReference type="GO" id="GO:1990904">
    <property type="term" value="C:ribonucleoprotein complex"/>
    <property type="evidence" value="ECO:0007669"/>
    <property type="project" value="UniProtKB-KW"/>
</dbReference>
<sequence>MKRAYEILYIVRPDLEEDAVKQLVECFDEVLTSNGAEIIESKEWGKRRLAYEIEDYKDGLYQIIKLDAEDSKAVDEFDRLAKISNDIIRHIVVRDEEREEK</sequence>
<dbReference type="GO" id="GO:0005737">
    <property type="term" value="C:cytoplasm"/>
    <property type="evidence" value="ECO:0007669"/>
    <property type="project" value="UniProtKB-ARBA"/>
</dbReference>
<evidence type="ECO:0000313" key="10">
    <source>
        <dbReference type="Proteomes" id="UP000243626"/>
    </source>
</evidence>
<keyword evidence="2 8" id="KW-0699">rRNA-binding</keyword>
<dbReference type="SUPFAM" id="SSF54995">
    <property type="entry name" value="Ribosomal protein S6"/>
    <property type="match status" value="1"/>
</dbReference>
<accession>A0AAF0YJB9</accession>
<organism evidence="9 10">
    <name type="scientific">Nosocomiicoccus massiliensis</name>
    <dbReference type="NCBI Taxonomy" id="1232430"/>
    <lineage>
        <taxon>Bacteria</taxon>
        <taxon>Bacillati</taxon>
        <taxon>Bacillota</taxon>
        <taxon>Bacilli</taxon>
        <taxon>Bacillales</taxon>
        <taxon>Staphylococcaceae</taxon>
        <taxon>Nosocomiicoccus</taxon>
    </lineage>
</organism>
<comment type="similarity">
    <text evidence="1 8">Belongs to the bacterial ribosomal protein bS6 family.</text>
</comment>
<dbReference type="HAMAP" id="MF_00360">
    <property type="entry name" value="Ribosomal_bS6"/>
    <property type="match status" value="1"/>
</dbReference>